<evidence type="ECO:0000313" key="2">
    <source>
        <dbReference type="Proteomes" id="UP000651977"/>
    </source>
</evidence>
<keyword evidence="2" id="KW-1185">Reference proteome</keyword>
<name>A0ABQ1HVY8_9ALTE</name>
<sequence>MVNVTKLLRLNERNQSLTTAIKQSKKYSLFKSIEEKVNKPLTEQVLIFSLSCDLLTKKWDLGQLIHSNSAALSLFLSDKDSSRPALGNCHFVLSEANFG</sequence>
<evidence type="ECO:0000313" key="1">
    <source>
        <dbReference type="EMBL" id="GGA94088.1"/>
    </source>
</evidence>
<organism evidence="1 2">
    <name type="scientific">Agarivorans gilvus</name>
    <dbReference type="NCBI Taxonomy" id="680279"/>
    <lineage>
        <taxon>Bacteria</taxon>
        <taxon>Pseudomonadati</taxon>
        <taxon>Pseudomonadota</taxon>
        <taxon>Gammaproteobacteria</taxon>
        <taxon>Alteromonadales</taxon>
        <taxon>Alteromonadaceae</taxon>
        <taxon>Agarivorans</taxon>
    </lineage>
</organism>
<dbReference type="Proteomes" id="UP000651977">
    <property type="component" value="Unassembled WGS sequence"/>
</dbReference>
<gene>
    <name evidence="1" type="ORF">GCM10007414_03460</name>
</gene>
<reference evidence="2" key="1">
    <citation type="journal article" date="2019" name="Int. J. Syst. Evol. Microbiol.">
        <title>The Global Catalogue of Microorganisms (GCM) 10K type strain sequencing project: providing services to taxonomists for standard genome sequencing and annotation.</title>
        <authorList>
            <consortium name="The Broad Institute Genomics Platform"/>
            <consortium name="The Broad Institute Genome Sequencing Center for Infectious Disease"/>
            <person name="Wu L."/>
            <person name="Ma J."/>
        </authorList>
    </citation>
    <scope>NUCLEOTIDE SEQUENCE [LARGE SCALE GENOMIC DNA]</scope>
    <source>
        <strain evidence="2">CGMCC 1.10131</strain>
    </source>
</reference>
<comment type="caution">
    <text evidence="1">The sequence shown here is derived from an EMBL/GenBank/DDBJ whole genome shotgun (WGS) entry which is preliminary data.</text>
</comment>
<protein>
    <submittedName>
        <fullName evidence="1">Uncharacterized protein</fullName>
    </submittedName>
</protein>
<accession>A0ABQ1HVY8</accession>
<proteinExistence type="predicted"/>
<dbReference type="EMBL" id="BMDY01000002">
    <property type="protein sequence ID" value="GGA94088.1"/>
    <property type="molecule type" value="Genomic_DNA"/>
</dbReference>